<dbReference type="UniPathway" id="UPA00114"/>
<comment type="catalytic activity">
    <reaction evidence="1 9">
        <text>Endohydrolysis of (1-&gt;4)-beta-D-xylosidic linkages in xylans.</text>
        <dbReference type="EC" id="3.2.1.8"/>
    </reaction>
</comment>
<organism evidence="10 11">
    <name type="scientific">Lactococcus lactis subsp. cremoris</name>
    <name type="common">Streptococcus cremoris</name>
    <dbReference type="NCBI Taxonomy" id="1359"/>
    <lineage>
        <taxon>Bacteria</taxon>
        <taxon>Bacillati</taxon>
        <taxon>Bacillota</taxon>
        <taxon>Bacilli</taxon>
        <taxon>Lactobacillales</taxon>
        <taxon>Streptococcaceae</taxon>
        <taxon>Lactococcus</taxon>
    </lineage>
</organism>
<evidence type="ECO:0000313" key="11">
    <source>
        <dbReference type="Proteomes" id="UP000076519"/>
    </source>
</evidence>
<gene>
    <name evidence="10" type="ORF">AB996_2021</name>
</gene>
<keyword evidence="5 9" id="KW-0378">Hydrolase</keyword>
<evidence type="ECO:0000256" key="1">
    <source>
        <dbReference type="ARBA" id="ARBA00000681"/>
    </source>
</evidence>
<evidence type="ECO:0000256" key="7">
    <source>
        <dbReference type="ARBA" id="ARBA00023295"/>
    </source>
</evidence>
<evidence type="ECO:0000256" key="3">
    <source>
        <dbReference type="ARBA" id="ARBA00012590"/>
    </source>
</evidence>
<dbReference type="InterPro" id="IPR013320">
    <property type="entry name" value="ConA-like_dom_sf"/>
</dbReference>
<comment type="pathway">
    <text evidence="2 9">Glycan degradation; xylan degradation.</text>
</comment>
<evidence type="ECO:0000256" key="2">
    <source>
        <dbReference type="ARBA" id="ARBA00004851"/>
    </source>
</evidence>
<protein>
    <recommendedName>
        <fullName evidence="3 9">endo-1,4-beta-xylanase</fullName>
        <ecNumber evidence="3 9">3.2.1.8</ecNumber>
    </recommendedName>
</protein>
<evidence type="ECO:0000256" key="4">
    <source>
        <dbReference type="ARBA" id="ARBA00022651"/>
    </source>
</evidence>
<dbReference type="GO" id="GO:0031176">
    <property type="term" value="F:endo-1,4-beta-xylanase activity"/>
    <property type="evidence" value="ECO:0007669"/>
    <property type="project" value="UniProtKB-UniRule"/>
</dbReference>
<dbReference type="AlphaFoldDB" id="A0A0M2ZUB5"/>
<dbReference type="PANTHER" id="PTHR46828:SF2">
    <property type="entry name" value="ENDO-1,4-BETA-XYLANASE A-RELATED"/>
    <property type="match status" value="1"/>
</dbReference>
<evidence type="ECO:0000313" key="10">
    <source>
        <dbReference type="EMBL" id="KZK05260.1"/>
    </source>
</evidence>
<keyword evidence="6 9" id="KW-0119">Carbohydrate metabolism</keyword>
<dbReference type="Gene3D" id="2.60.120.180">
    <property type="match status" value="1"/>
</dbReference>
<proteinExistence type="inferred from homology"/>
<dbReference type="GO" id="GO:0045493">
    <property type="term" value="P:xylan catabolic process"/>
    <property type="evidence" value="ECO:0007669"/>
    <property type="project" value="UniProtKB-UniRule"/>
</dbReference>
<keyword evidence="7 9" id="KW-0326">Glycosidase</keyword>
<feature type="active site" description="Nucleophile" evidence="9">
    <location>
        <position position="155"/>
    </location>
</feature>
<name>A0A0M2ZUB5_LACLC</name>
<accession>A0A0M2ZUB5</accession>
<dbReference type="Proteomes" id="UP000076519">
    <property type="component" value="Unassembled WGS sequence"/>
</dbReference>
<dbReference type="InterPro" id="IPR033123">
    <property type="entry name" value="GH11_dom"/>
</dbReference>
<reference evidence="10 11" key="1">
    <citation type="submission" date="2015-08" db="EMBL/GenBank/DDBJ databases">
        <title>Draft Genome Sequences of 11 Lactococcus lactis subspecies cremoris strains.</title>
        <authorList>
            <person name="Wels M."/>
            <person name="Backus L."/>
            <person name="Boekhorst J."/>
            <person name="Dijkstra A."/>
            <person name="Beerthuizen M."/>
            <person name="Siezen R."/>
            <person name="Bachmann H."/>
            <person name="Van Hijum S."/>
        </authorList>
    </citation>
    <scope>NUCLEOTIDE SEQUENCE [LARGE SCALE GENOMIC DNA]</scope>
    <source>
        <strain evidence="10 11">KW10</strain>
    </source>
</reference>
<evidence type="ECO:0000256" key="6">
    <source>
        <dbReference type="ARBA" id="ARBA00023277"/>
    </source>
</evidence>
<sequence>MRRGTKKLTLISLIIFALLGLQACKNKKLLDKNEKNPTVQTFQAQSNGPQTLGTSPYDYTLWYQGGVKHTLSWYGASQRGGAAFKATWSDSDDFLARVGYSWTNAGEDIKNIGNISCQFSYKKSGEGTAGNYNYIGIYGWIRNETATDPNEKLVEYYIVDDWFGNGGQSEKTPITTATTQGNVLGTYQLDGATYQVIKNVREDQPSIDGNQTFTQYFAIRQSPRQKGTISISQHFAQWQKMGLAIGKVTESSFLVESSGESGWLDCTYLKFTKN</sequence>
<evidence type="ECO:0000256" key="8">
    <source>
        <dbReference type="ARBA" id="ARBA00023326"/>
    </source>
</evidence>
<keyword evidence="8 9" id="KW-0624">Polysaccharide degradation</keyword>
<evidence type="ECO:0000256" key="9">
    <source>
        <dbReference type="PROSITE-ProRule" id="PRU01097"/>
    </source>
</evidence>
<dbReference type="EC" id="3.2.1.8" evidence="3 9"/>
<dbReference type="InterPro" id="IPR001137">
    <property type="entry name" value="Glyco_hydro_11"/>
</dbReference>
<dbReference type="PROSITE" id="PS51761">
    <property type="entry name" value="GH11_3"/>
    <property type="match status" value="1"/>
</dbReference>
<dbReference type="PATRIC" id="fig|1359.24.peg.2652"/>
<comment type="caution">
    <text evidence="10">The sequence shown here is derived from an EMBL/GenBank/DDBJ whole genome shotgun (WGS) entry which is preliminary data.</text>
</comment>
<dbReference type="Pfam" id="PF00457">
    <property type="entry name" value="Glyco_hydro_11"/>
    <property type="match status" value="1"/>
</dbReference>
<evidence type="ECO:0000256" key="5">
    <source>
        <dbReference type="ARBA" id="ARBA00022801"/>
    </source>
</evidence>
<dbReference type="InterPro" id="IPR013319">
    <property type="entry name" value="GH11/12"/>
</dbReference>
<dbReference type="EMBL" id="LIYF01000035">
    <property type="protein sequence ID" value="KZK05260.1"/>
    <property type="molecule type" value="Genomic_DNA"/>
</dbReference>
<dbReference type="RefSeq" id="WP_046781874.1">
    <property type="nucleotide sequence ID" value="NZ_JAVLSQ010000002.1"/>
</dbReference>
<comment type="similarity">
    <text evidence="9">Belongs to the glycosyl hydrolase 11 (cellulase G) family.</text>
</comment>
<dbReference type="PANTHER" id="PTHR46828">
    <property type="entry name" value="ENDO-1,4-BETA-XYLANASE A-RELATED"/>
    <property type="match status" value="1"/>
</dbReference>
<dbReference type="SUPFAM" id="SSF49899">
    <property type="entry name" value="Concanavalin A-like lectins/glucanases"/>
    <property type="match status" value="1"/>
</dbReference>
<dbReference type="PROSITE" id="PS51257">
    <property type="entry name" value="PROKAR_LIPOPROTEIN"/>
    <property type="match status" value="1"/>
</dbReference>
<feature type="active site" description="Proton donor" evidence="9">
    <location>
        <position position="256"/>
    </location>
</feature>
<keyword evidence="4 9" id="KW-0858">Xylan degradation</keyword>